<name>A0A8J5MHN9_9STRA</name>
<feature type="compositionally biased region" description="Basic residues" evidence="1">
    <location>
        <begin position="78"/>
        <end position="88"/>
    </location>
</feature>
<dbReference type="Proteomes" id="UP000709295">
    <property type="component" value="Unassembled WGS sequence"/>
</dbReference>
<sequence length="88" mass="10171">RDPARVDTPEGTRLYLIELLEAVDKKLTRIDKRPQRIEESSYQQRDCPRERELSDAEGKGIIQAPPEPPEQAASTHPPLKKRKRRSNN</sequence>
<reference evidence="2" key="1">
    <citation type="submission" date="2021-01" db="EMBL/GenBank/DDBJ databases">
        <title>Phytophthora aleatoria, a newly-described species from Pinus radiata is distinct from Phytophthora cactorum isolates based on comparative genomics.</title>
        <authorList>
            <person name="Mcdougal R."/>
            <person name="Panda P."/>
            <person name="Williams N."/>
            <person name="Studholme D.J."/>
        </authorList>
    </citation>
    <scope>NUCLEOTIDE SEQUENCE</scope>
    <source>
        <strain evidence="2">NZFS 4037</strain>
    </source>
</reference>
<feature type="non-terminal residue" evidence="2">
    <location>
        <position position="88"/>
    </location>
</feature>
<organism evidence="2 3">
    <name type="scientific">Phytophthora aleatoria</name>
    <dbReference type="NCBI Taxonomy" id="2496075"/>
    <lineage>
        <taxon>Eukaryota</taxon>
        <taxon>Sar</taxon>
        <taxon>Stramenopiles</taxon>
        <taxon>Oomycota</taxon>
        <taxon>Peronosporomycetes</taxon>
        <taxon>Peronosporales</taxon>
        <taxon>Peronosporaceae</taxon>
        <taxon>Phytophthora</taxon>
    </lineage>
</organism>
<comment type="caution">
    <text evidence="2">The sequence shown here is derived from an EMBL/GenBank/DDBJ whole genome shotgun (WGS) entry which is preliminary data.</text>
</comment>
<dbReference type="AlphaFoldDB" id="A0A8J5MHN9"/>
<evidence type="ECO:0000313" key="2">
    <source>
        <dbReference type="EMBL" id="KAG6974947.1"/>
    </source>
</evidence>
<keyword evidence="3" id="KW-1185">Reference proteome</keyword>
<protein>
    <submittedName>
        <fullName evidence="2">Uncharacterized protein</fullName>
    </submittedName>
</protein>
<evidence type="ECO:0000256" key="1">
    <source>
        <dbReference type="SAM" id="MobiDB-lite"/>
    </source>
</evidence>
<feature type="region of interest" description="Disordered" evidence="1">
    <location>
        <begin position="31"/>
        <end position="88"/>
    </location>
</feature>
<dbReference type="EMBL" id="JAENGY010000078">
    <property type="protein sequence ID" value="KAG6974947.1"/>
    <property type="molecule type" value="Genomic_DNA"/>
</dbReference>
<proteinExistence type="predicted"/>
<gene>
    <name evidence="2" type="ORF">JG688_00002789</name>
</gene>
<feature type="compositionally biased region" description="Basic and acidic residues" evidence="1">
    <location>
        <begin position="46"/>
        <end position="58"/>
    </location>
</feature>
<evidence type="ECO:0000313" key="3">
    <source>
        <dbReference type="Proteomes" id="UP000709295"/>
    </source>
</evidence>
<accession>A0A8J5MHN9</accession>